<comment type="caution">
    <text evidence="5">The sequence shown here is derived from an EMBL/GenBank/DDBJ whole genome shotgun (WGS) entry which is preliminary data.</text>
</comment>
<reference evidence="5 6" key="1">
    <citation type="submission" date="2017-10" db="EMBL/GenBank/DDBJ databases">
        <title>Comparative genomics in systemic dimorphic fungi from Ajellomycetaceae.</title>
        <authorList>
            <person name="Munoz J.F."/>
            <person name="Mcewen J.G."/>
            <person name="Clay O.K."/>
            <person name="Cuomo C.A."/>
        </authorList>
    </citation>
    <scope>NUCLEOTIDE SEQUENCE [LARGE SCALE GENOMIC DNA]</scope>
    <source>
        <strain evidence="5 6">UAMH7299</strain>
    </source>
</reference>
<dbReference type="SUPFAM" id="SSF48403">
    <property type="entry name" value="Ankyrin repeat"/>
    <property type="match status" value="1"/>
</dbReference>
<keyword evidence="6" id="KW-1185">Reference proteome</keyword>
<evidence type="ECO:0000313" key="5">
    <source>
        <dbReference type="EMBL" id="PGH20057.1"/>
    </source>
</evidence>
<dbReference type="CDD" id="cd14688">
    <property type="entry name" value="bZIP_YAP"/>
    <property type="match status" value="1"/>
</dbReference>
<feature type="repeat" description="ANK" evidence="3">
    <location>
        <begin position="381"/>
        <end position="413"/>
    </location>
</feature>
<dbReference type="EMBL" id="PDNA01000043">
    <property type="protein sequence ID" value="PGH20057.1"/>
    <property type="molecule type" value="Genomic_DNA"/>
</dbReference>
<dbReference type="InterPro" id="IPR002110">
    <property type="entry name" value="Ankyrin_rpt"/>
</dbReference>
<dbReference type="Gene3D" id="1.25.40.20">
    <property type="entry name" value="Ankyrin repeat-containing domain"/>
    <property type="match status" value="3"/>
</dbReference>
<dbReference type="PANTHER" id="PTHR24171">
    <property type="entry name" value="ANKYRIN REPEAT DOMAIN-CONTAINING PROTEIN 39-RELATED"/>
    <property type="match status" value="1"/>
</dbReference>
<feature type="compositionally biased region" description="Polar residues" evidence="4">
    <location>
        <begin position="194"/>
        <end position="203"/>
    </location>
</feature>
<sequence length="415" mass="44491">MDEHHTSMFPAHSVTVVSEDWTTLKDPVERRRAQNRIAQRGYRNRLRNGIKPNKNKGKKQDKTSADSPSTPGSTACCCSGHGSTCSSGHKGGPQTPDVKCSQRQYLEQAAAADTGCENQQHGACEHCPKCKHARESTQQQQQQQQQQLQQHQYYPCQDVPGNILMAAANHHPSLVHQHNTNCAFDPYDPSSYASTPISPSHAQSAGMPSSLSLPLLSGPTPTAPPPNAKSPAAHRSPHPDETAFHRAALQGSEAVLEALLGAGANASTPNRAGLTPLHLATLKGHSNVVRLLLESEDSSADPNVCNSDGETPLHLAAANDERAVVKLLLGCKHENGKPVTNVDPRNWKGRTPLHLASENGHQDIVELLLQAGAKLEARDCDGQTPLHAASRGGSEVTVRLLLENGADIHSRSGRL</sequence>
<feature type="compositionally biased region" description="Basic residues" evidence="4">
    <location>
        <begin position="42"/>
        <end position="57"/>
    </location>
</feature>
<evidence type="ECO:0000256" key="2">
    <source>
        <dbReference type="ARBA" id="ARBA00023043"/>
    </source>
</evidence>
<feature type="repeat" description="ANK" evidence="3">
    <location>
        <begin position="348"/>
        <end position="380"/>
    </location>
</feature>
<gene>
    <name evidence="5" type="ORF">AJ80_03707</name>
</gene>
<feature type="compositionally biased region" description="Low complexity" evidence="4">
    <location>
        <begin position="204"/>
        <end position="220"/>
    </location>
</feature>
<dbReference type="Proteomes" id="UP000224634">
    <property type="component" value="Unassembled WGS sequence"/>
</dbReference>
<dbReference type="Pfam" id="PF12796">
    <property type="entry name" value="Ank_2"/>
    <property type="match status" value="2"/>
</dbReference>
<feature type="repeat" description="ANK" evidence="3">
    <location>
        <begin position="272"/>
        <end position="294"/>
    </location>
</feature>
<dbReference type="AlphaFoldDB" id="A0A2B7YHG5"/>
<dbReference type="PROSITE" id="PS50297">
    <property type="entry name" value="ANK_REP_REGION"/>
    <property type="match status" value="5"/>
</dbReference>
<keyword evidence="1" id="KW-0677">Repeat</keyword>
<organism evidence="5 6">
    <name type="scientific">Polytolypa hystricis (strain UAMH7299)</name>
    <dbReference type="NCBI Taxonomy" id="1447883"/>
    <lineage>
        <taxon>Eukaryota</taxon>
        <taxon>Fungi</taxon>
        <taxon>Dikarya</taxon>
        <taxon>Ascomycota</taxon>
        <taxon>Pezizomycotina</taxon>
        <taxon>Eurotiomycetes</taxon>
        <taxon>Eurotiomycetidae</taxon>
        <taxon>Onygenales</taxon>
        <taxon>Onygenales incertae sedis</taxon>
        <taxon>Polytolypa</taxon>
    </lineage>
</organism>
<protein>
    <submittedName>
        <fullName evidence="5">Uncharacterized protein</fullName>
    </submittedName>
</protein>
<proteinExistence type="predicted"/>
<feature type="region of interest" description="Disordered" evidence="4">
    <location>
        <begin position="27"/>
        <end position="71"/>
    </location>
</feature>
<evidence type="ECO:0000256" key="3">
    <source>
        <dbReference type="PROSITE-ProRule" id="PRU00023"/>
    </source>
</evidence>
<keyword evidence="2 3" id="KW-0040">ANK repeat</keyword>
<dbReference type="PROSITE" id="PS50088">
    <property type="entry name" value="ANK_REPEAT"/>
    <property type="match status" value="5"/>
</dbReference>
<dbReference type="STRING" id="1447883.A0A2B7YHG5"/>
<feature type="repeat" description="ANK" evidence="3">
    <location>
        <begin position="308"/>
        <end position="329"/>
    </location>
</feature>
<dbReference type="SMART" id="SM00248">
    <property type="entry name" value="ANK"/>
    <property type="match status" value="5"/>
</dbReference>
<evidence type="ECO:0000256" key="1">
    <source>
        <dbReference type="ARBA" id="ARBA00022737"/>
    </source>
</evidence>
<evidence type="ECO:0000256" key="4">
    <source>
        <dbReference type="SAM" id="MobiDB-lite"/>
    </source>
</evidence>
<dbReference type="PRINTS" id="PR01415">
    <property type="entry name" value="ANKYRIN"/>
</dbReference>
<dbReference type="InterPro" id="IPR036770">
    <property type="entry name" value="Ankyrin_rpt-contain_sf"/>
</dbReference>
<name>A0A2B7YHG5_POLH7</name>
<dbReference type="Gene3D" id="1.20.5.170">
    <property type="match status" value="1"/>
</dbReference>
<dbReference type="OrthoDB" id="4180939at2759"/>
<evidence type="ECO:0000313" key="6">
    <source>
        <dbReference type="Proteomes" id="UP000224634"/>
    </source>
</evidence>
<feature type="repeat" description="ANK" evidence="3">
    <location>
        <begin position="239"/>
        <end position="271"/>
    </location>
</feature>
<accession>A0A2B7YHG5</accession>
<feature type="region of interest" description="Disordered" evidence="4">
    <location>
        <begin position="194"/>
        <end position="240"/>
    </location>
</feature>